<protein>
    <submittedName>
        <fullName evidence="3">Sorbitol dehydrogenase family protein</fullName>
    </submittedName>
</protein>
<proteinExistence type="predicted"/>
<name>A0ABZ0QEV9_9VIBR</name>
<evidence type="ECO:0000313" key="3">
    <source>
        <dbReference type="EMBL" id="WPC74998.1"/>
    </source>
</evidence>
<evidence type="ECO:0000313" key="4">
    <source>
        <dbReference type="Proteomes" id="UP001304071"/>
    </source>
</evidence>
<keyword evidence="2" id="KW-0472">Membrane</keyword>
<evidence type="ECO:0000256" key="1">
    <source>
        <dbReference type="SAM" id="Coils"/>
    </source>
</evidence>
<dbReference type="InterPro" id="IPR006311">
    <property type="entry name" value="TAT_signal"/>
</dbReference>
<dbReference type="PROSITE" id="PS51318">
    <property type="entry name" value="TAT"/>
    <property type="match status" value="1"/>
</dbReference>
<keyword evidence="2" id="KW-0812">Transmembrane</keyword>
<dbReference type="EMBL" id="CP138203">
    <property type="protein sequence ID" value="WPC74998.1"/>
    <property type="molecule type" value="Genomic_DNA"/>
</dbReference>
<feature type="coiled-coil region" evidence="1">
    <location>
        <begin position="75"/>
        <end position="102"/>
    </location>
</feature>
<dbReference type="Pfam" id="PF12318">
    <property type="entry name" value="FAD-SLDH"/>
    <property type="match status" value="1"/>
</dbReference>
<dbReference type="RefSeq" id="WP_261895379.1">
    <property type="nucleotide sequence ID" value="NZ_AP024895.1"/>
</dbReference>
<keyword evidence="2" id="KW-1133">Transmembrane helix</keyword>
<sequence length="174" mass="19555">MFDKFHTSPTREQRQARRRLLKGVASLGVVTLVSPFPLRVAAQSLVSSNDKIFTAISLKLTERSELLPVLCERFYRALKQQNAQFDQELEVLEKQMTQANGQSLTQALSPEAKKTAKTILSAWYTGIVGEGTQAQVITYRHALEFEAVDDVLQIRSYCPNKPGFWAAKPVEKKA</sequence>
<reference evidence="3 4" key="1">
    <citation type="submission" date="2023-11" db="EMBL/GenBank/DDBJ databases">
        <title>Plant-associative lifestyle of Vibrio porteresiae and its evolutionary dynamics.</title>
        <authorList>
            <person name="Rameshkumar N."/>
            <person name="Kirti K."/>
        </authorList>
    </citation>
    <scope>NUCLEOTIDE SEQUENCE [LARGE SCALE GENOMIC DNA]</scope>
    <source>
        <strain evidence="3 4">MSSRF30</strain>
    </source>
</reference>
<dbReference type="Proteomes" id="UP001304071">
    <property type="component" value="Chromosome 1"/>
</dbReference>
<gene>
    <name evidence="3" type="ORF">R8Z52_07320</name>
</gene>
<organism evidence="3 4">
    <name type="scientific">Vibrio porteresiae DSM 19223</name>
    <dbReference type="NCBI Taxonomy" id="1123496"/>
    <lineage>
        <taxon>Bacteria</taxon>
        <taxon>Pseudomonadati</taxon>
        <taxon>Pseudomonadota</taxon>
        <taxon>Gammaproteobacteria</taxon>
        <taxon>Vibrionales</taxon>
        <taxon>Vibrionaceae</taxon>
        <taxon>Vibrio</taxon>
    </lineage>
</organism>
<feature type="transmembrane region" description="Helical" evidence="2">
    <location>
        <begin position="20"/>
        <end position="38"/>
    </location>
</feature>
<dbReference type="InterPro" id="IPR024651">
    <property type="entry name" value="FAD-SLDH_ssu"/>
</dbReference>
<evidence type="ECO:0000256" key="2">
    <source>
        <dbReference type="SAM" id="Phobius"/>
    </source>
</evidence>
<accession>A0ABZ0QEV9</accession>
<keyword evidence="4" id="KW-1185">Reference proteome</keyword>
<keyword evidence="1" id="KW-0175">Coiled coil</keyword>